<protein>
    <submittedName>
        <fullName evidence="1">Uncharacterized protein</fullName>
    </submittedName>
</protein>
<evidence type="ECO:0000313" key="2">
    <source>
        <dbReference type="Proteomes" id="UP001364764"/>
    </source>
</evidence>
<gene>
    <name evidence="1" type="ORF">V6668_28995</name>
</gene>
<name>A0ABD8ASN4_PAEAM</name>
<organism evidence="1 2">
    <name type="scientific">Paenibacillus amylolyticus</name>
    <dbReference type="NCBI Taxonomy" id="1451"/>
    <lineage>
        <taxon>Bacteria</taxon>
        <taxon>Bacillati</taxon>
        <taxon>Bacillota</taxon>
        <taxon>Bacilli</taxon>
        <taxon>Bacillales</taxon>
        <taxon>Paenibacillaceae</taxon>
        <taxon>Paenibacillus</taxon>
    </lineage>
</organism>
<dbReference type="RefSeq" id="WP_338707305.1">
    <property type="nucleotide sequence ID" value="NZ_CP145892.1"/>
</dbReference>
<dbReference type="AlphaFoldDB" id="A0ABD8ASN4"/>
<dbReference type="Proteomes" id="UP001364764">
    <property type="component" value="Chromosome"/>
</dbReference>
<reference evidence="1 2" key="1">
    <citation type="submission" date="2024-02" db="EMBL/GenBank/DDBJ databases">
        <title>Complete sequences of two Paenibacillus sp. strains and one Lysinibacillus strain isolated from the environment on STAA medium highlight biotechnological potential.</title>
        <authorList>
            <person name="Attere S.A."/>
            <person name="Piche L.C."/>
            <person name="Intertaglia L."/>
            <person name="Lami R."/>
            <person name="Charette S.J."/>
            <person name="Vincent A.T."/>
        </authorList>
    </citation>
    <scope>NUCLEOTIDE SEQUENCE [LARGE SCALE GENOMIC DNA]</scope>
    <source>
        <strain evidence="1 2">Y5S-7</strain>
    </source>
</reference>
<dbReference type="EMBL" id="CP145892">
    <property type="protein sequence ID" value="WWP20410.1"/>
    <property type="molecule type" value="Genomic_DNA"/>
</dbReference>
<sequence>MLLIERAEYKIVHLPPDCSLFEQERGGYNRNQGGERPASIARNSNAEMHHRSEADETYRFSFM</sequence>
<proteinExistence type="predicted"/>
<dbReference type="GeneID" id="93479598"/>
<accession>A0ABD8ASN4</accession>
<evidence type="ECO:0000313" key="1">
    <source>
        <dbReference type="EMBL" id="WWP20410.1"/>
    </source>
</evidence>